<proteinExistence type="predicted"/>
<dbReference type="EMBL" id="SUVG01000006">
    <property type="protein sequence ID" value="MBE6421561.1"/>
    <property type="molecule type" value="Genomic_DNA"/>
</dbReference>
<gene>
    <name evidence="1" type="ORF">E7027_05485</name>
</gene>
<name>A0A928DQF1_9BACT</name>
<accession>A0A928DQF1</accession>
<dbReference type="Proteomes" id="UP000725649">
    <property type="component" value="Unassembled WGS sequence"/>
</dbReference>
<evidence type="ECO:0000313" key="1">
    <source>
        <dbReference type="EMBL" id="MBE6421561.1"/>
    </source>
</evidence>
<reference evidence="1" key="1">
    <citation type="submission" date="2019-04" db="EMBL/GenBank/DDBJ databases">
        <title>Evolution of Biomass-Degrading Anaerobic Consortia Revealed by Metagenomics.</title>
        <authorList>
            <person name="Peng X."/>
        </authorList>
    </citation>
    <scope>NUCLEOTIDE SEQUENCE</scope>
    <source>
        <strain evidence="1">SIG66</strain>
    </source>
</reference>
<comment type="caution">
    <text evidence="1">The sequence shown here is derived from an EMBL/GenBank/DDBJ whole genome shotgun (WGS) entry which is preliminary data.</text>
</comment>
<organism evidence="1 2">
    <name type="scientific">Candidatus Avelusimicrobium gallicola</name>
    <dbReference type="NCBI Taxonomy" id="2562704"/>
    <lineage>
        <taxon>Bacteria</taxon>
        <taxon>Pseudomonadati</taxon>
        <taxon>Elusimicrobiota</taxon>
        <taxon>Elusimicrobia</taxon>
        <taxon>Elusimicrobiales</taxon>
        <taxon>Elusimicrobiaceae</taxon>
        <taxon>Candidatus Avelusimicrobium</taxon>
    </lineage>
</organism>
<dbReference type="InterPro" id="IPR058003">
    <property type="entry name" value="Phage_gp12"/>
</dbReference>
<evidence type="ECO:0000313" key="2">
    <source>
        <dbReference type="Proteomes" id="UP000725649"/>
    </source>
</evidence>
<dbReference type="Pfam" id="PF25675">
    <property type="entry name" value="Phage_nozzle"/>
    <property type="match status" value="1"/>
</dbReference>
<protein>
    <submittedName>
        <fullName evidence="1">Uncharacterized protein</fullName>
    </submittedName>
</protein>
<dbReference type="AlphaFoldDB" id="A0A928DQF1"/>
<sequence>MVFHHLQPSFSGGEVAPALHARSDSPSYGSWLKTARNFYVHPQGGASNRPGTLFMGSGKGKCRLIPFVLSEEEAYVLEMGEKYLRVFTAAGQLLNEDGSVYELSVPYGTHEVSAVRYAQYEQTLFLTHPNHPPKKLVRVSAGQFELVDLPIRYGPFKPTNTDETRHLRLVKYHETVVSQGACATCAFLPEVDARYFVQAYFKGELFFSGRDFGLDLSFLVSEFNRQYAAQGCTATHLGGVIKITSPVETGGDWNGVELVLEYRNSFAGSAVWTVVQTLSGGANRGSEVPLGEQKYLLESDFDIFSPQHIGGRFSLLHPVESQFLTGTLGYEDISGSVKTAGDWRLVTAGSWTGSLALEISQDLGASWQQKKTFSRAEGEENLSTFGQLDDTEGMYLVRLRALSIVGEAAYELQAESFLQEGVAVVRDFITPRQAAVEIEREYGNEDWTVDWAEGAFSPKAGYPACVFFYQNRLGLAGTKEEGQTVWFSKTGEFANFGHARATVREDDSFCVTLAGKTLNAIRSVMVSGRLLVFTAGSEWSISSSGALTPYNVQVEQLGERGSFSTPCILVGNRALFVQARGGVLRDFVYDYNSASYTGNDLTLYAKHLFFHQEITDMAYQQEPDNLVWCVLSGGKLASLTYLPQQNLCAWTHHETQGAFKSICVVPNRGYDEVWLAVERANGYCIERLVQRLASKEPQDQLFLDSAVSRKGTESFTEITGLSHLEGCSVGIFADGNPLGEQVVLNGKITLPRAANCVHAGLTYAAELQTLPVVLEGSNGTLADRQRRLVSVTVKMLDSRGGRIGTREEALEEILQRSGEKWGEPIPLKTQEYRLNVSAVHGLTPGVLFKQTDPLPVTILAVVSRLV</sequence>